<gene>
    <name evidence="1" type="ORF">H8707_09525</name>
</gene>
<dbReference type="RefSeq" id="WP_262429935.1">
    <property type="nucleotide sequence ID" value="NZ_JACRTG010000020.1"/>
</dbReference>
<keyword evidence="2" id="KW-1185">Reference proteome</keyword>
<accession>A0A926IKN6</accession>
<protein>
    <recommendedName>
        <fullName evidence="3">DUF3343 domain-containing protein</fullName>
    </recommendedName>
</protein>
<sequence length="92" mass="10881">MAINDYYLLVLETRNKILYLQSNLESKGKNYFQLVSAPIFKSGNGCNYALKIPNRNYFQMLKDEIQLLNLGDSKMYLAEKKDNKLKYREIEF</sequence>
<dbReference type="AlphaFoldDB" id="A0A926IKN6"/>
<organism evidence="1 2">
    <name type="scientific">Paratissierella segnis</name>
    <dbReference type="NCBI Taxonomy" id="2763679"/>
    <lineage>
        <taxon>Bacteria</taxon>
        <taxon>Bacillati</taxon>
        <taxon>Bacillota</taxon>
        <taxon>Tissierellia</taxon>
        <taxon>Tissierellales</taxon>
        <taxon>Tissierellaceae</taxon>
        <taxon>Paratissierella</taxon>
    </lineage>
</organism>
<dbReference type="EMBL" id="JACRTG010000020">
    <property type="protein sequence ID" value="MBC8588480.1"/>
    <property type="molecule type" value="Genomic_DNA"/>
</dbReference>
<reference evidence="1" key="1">
    <citation type="submission" date="2020-08" db="EMBL/GenBank/DDBJ databases">
        <title>Genome public.</title>
        <authorList>
            <person name="Liu C."/>
            <person name="Sun Q."/>
        </authorList>
    </citation>
    <scope>NUCLEOTIDE SEQUENCE</scope>
    <source>
        <strain evidence="1">BX21</strain>
    </source>
</reference>
<comment type="caution">
    <text evidence="1">The sequence shown here is derived from an EMBL/GenBank/DDBJ whole genome shotgun (WGS) entry which is preliminary data.</text>
</comment>
<evidence type="ECO:0000313" key="2">
    <source>
        <dbReference type="Proteomes" id="UP000601171"/>
    </source>
</evidence>
<dbReference type="Proteomes" id="UP000601171">
    <property type="component" value="Unassembled WGS sequence"/>
</dbReference>
<name>A0A926IKN6_9FIRM</name>
<evidence type="ECO:0008006" key="3">
    <source>
        <dbReference type="Google" id="ProtNLM"/>
    </source>
</evidence>
<evidence type="ECO:0000313" key="1">
    <source>
        <dbReference type="EMBL" id="MBC8588480.1"/>
    </source>
</evidence>
<proteinExistence type="predicted"/>